<dbReference type="CDD" id="cd16342">
    <property type="entry name" value="FusC_FusB"/>
    <property type="match status" value="1"/>
</dbReference>
<feature type="domain" description="Elongation factor G-binding protein N-terminal" evidence="1">
    <location>
        <begin position="5"/>
        <end position="87"/>
    </location>
</feature>
<dbReference type="AlphaFoldDB" id="A0A0C6E0C3"/>
<dbReference type="Gene3D" id="1.20.1280.250">
    <property type="match status" value="1"/>
</dbReference>
<reference evidence="2" key="2">
    <citation type="journal article" date="2015" name="J. Antimicrob. Chemother.">
        <title>A novel fusidic acid resistance determinant, fusF, in Staphylococcus cohnii.</title>
        <authorList>
            <person name="Chen H.-J."/>
            <person name="Hung W.-C."/>
            <person name="Lin Y.-T."/>
            <person name="Tsai J.-C."/>
            <person name="Chiu H.-C."/>
            <person name="Hsueh P.-R."/>
            <person name="Teng L.-J."/>
        </authorList>
    </citation>
    <scope>NUCLEOTIDE SEQUENCE</scope>
    <source>
        <strain evidence="2">NTUH-6373</strain>
    </source>
</reference>
<reference evidence="2" key="1">
    <citation type="submission" date="2014-05" db="EMBL/GenBank/DDBJ databases">
        <authorList>
            <person name="Chen H.J."/>
            <person name="Teng L.J."/>
        </authorList>
    </citation>
    <scope>NUCLEOTIDE SEQUENCE</scope>
    <source>
        <strain evidence="2">NTUH-6373</strain>
    </source>
</reference>
<dbReference type="EMBL" id="AB934906">
    <property type="protein sequence ID" value="BAQ33939.1"/>
    <property type="molecule type" value="Genomic_DNA"/>
</dbReference>
<dbReference type="NCBIfam" id="NF000503">
    <property type="entry name" value="fusF"/>
    <property type="match status" value="1"/>
</dbReference>
<name>A0A0C6E0C3_STACC</name>
<accession>A0A0C6E0C3</accession>
<proteinExistence type="predicted"/>
<dbReference type="Pfam" id="PF07299">
    <property type="entry name" value="EF-G-binding_N"/>
    <property type="match status" value="1"/>
</dbReference>
<gene>
    <name evidence="2" type="primary">fusF</name>
</gene>
<sequence length="214" mass="25022">MEKQIYPYQFNYIKERIAHLLNAYKSVNDLNTIASIKETTKIDIYQQFHQTDDTLTEAIEKLMNIRITKVQVDKILETLQTYVIPFEHPSKKQVEKTFRKIKKLKSPLISDEILLESTYIGWNDIASNRKFIIYYNEQGTLTGFYGDIANQTVKGYCAICNKESNVALFMRKTRTSGDGQYTKKGDYICFDSIKCNQQLSDITQFYQFVDKIHS</sequence>
<evidence type="ECO:0000313" key="2">
    <source>
        <dbReference type="EMBL" id="BAQ33939.1"/>
    </source>
</evidence>
<protein>
    <submittedName>
        <fullName evidence="2">FusF protein</fullName>
    </submittedName>
</protein>
<evidence type="ECO:0000259" key="1">
    <source>
        <dbReference type="Pfam" id="PF07299"/>
    </source>
</evidence>
<dbReference type="InterPro" id="IPR038344">
    <property type="entry name" value="EF-G_N_sf"/>
</dbReference>
<organism evidence="2">
    <name type="scientific">Staphylococcus cohnii subsp. cohnii</name>
    <dbReference type="NCBI Taxonomy" id="74704"/>
    <lineage>
        <taxon>Bacteria</taxon>
        <taxon>Bacillati</taxon>
        <taxon>Bacillota</taxon>
        <taxon>Bacilli</taxon>
        <taxon>Bacillales</taxon>
        <taxon>Staphylococcaceae</taxon>
        <taxon>Staphylococcus</taxon>
        <taxon>Staphylococcus cohnii species complex</taxon>
    </lineage>
</organism>
<dbReference type="InterPro" id="IPR010841">
    <property type="entry name" value="EF-G-binding_N"/>
</dbReference>